<dbReference type="PANTHER" id="PTHR30592">
    <property type="entry name" value="FORMATE DEHYDROGENASE"/>
    <property type="match status" value="1"/>
</dbReference>
<keyword evidence="2" id="KW-0501">Molybdenum cofactor biosynthesis</keyword>
<dbReference type="GO" id="GO:0016783">
    <property type="term" value="F:sulfurtransferase activity"/>
    <property type="evidence" value="ECO:0007669"/>
    <property type="project" value="InterPro"/>
</dbReference>
<dbReference type="PIRSF" id="PIRSF015626">
    <property type="entry name" value="FdhD"/>
    <property type="match status" value="1"/>
</dbReference>
<dbReference type="NCBIfam" id="NF001943">
    <property type="entry name" value="PRK00724.1-2"/>
    <property type="match status" value="1"/>
</dbReference>
<dbReference type="Gene3D" id="3.40.140.10">
    <property type="entry name" value="Cytidine Deaminase, domain 2"/>
    <property type="match status" value="1"/>
</dbReference>
<evidence type="ECO:0000313" key="3">
    <source>
        <dbReference type="EMBL" id="CAB5020154.1"/>
    </source>
</evidence>
<dbReference type="NCBIfam" id="TIGR00129">
    <property type="entry name" value="fdhD_narQ"/>
    <property type="match status" value="1"/>
</dbReference>
<keyword evidence="1" id="KW-0963">Cytoplasm</keyword>
<proteinExistence type="inferred from homology"/>
<reference evidence="3" key="1">
    <citation type="submission" date="2020-05" db="EMBL/GenBank/DDBJ databases">
        <authorList>
            <person name="Chiriac C."/>
            <person name="Salcher M."/>
            <person name="Ghai R."/>
            <person name="Kavagutti S V."/>
        </authorList>
    </citation>
    <scope>NUCLEOTIDE SEQUENCE</scope>
</reference>
<dbReference type="InterPro" id="IPR003786">
    <property type="entry name" value="FdhD"/>
</dbReference>
<dbReference type="EMBL" id="CAFBPU010000003">
    <property type="protein sequence ID" value="CAB5020154.1"/>
    <property type="molecule type" value="Genomic_DNA"/>
</dbReference>
<dbReference type="Gene3D" id="3.10.20.10">
    <property type="match status" value="1"/>
</dbReference>
<accession>A0A6J7R0V5</accession>
<dbReference type="SUPFAM" id="SSF53927">
    <property type="entry name" value="Cytidine deaminase-like"/>
    <property type="match status" value="1"/>
</dbReference>
<evidence type="ECO:0000256" key="2">
    <source>
        <dbReference type="ARBA" id="ARBA00023150"/>
    </source>
</evidence>
<dbReference type="AlphaFoldDB" id="A0A6J7R0V5"/>
<name>A0A6J7R0V5_9ZZZZ</name>
<sequence length="284" mass="29947">MPDSRSPAASMAARVRVVRYGPSAPDDRADFVVVEEPLRVHLEQRGLQHLLGSTMRTPGHDLELAAGLAVGEGVVRVTQDLLTVRPCRDGRRAAANDVTVVLAEHVSIDHGRLGRVSTPSSACGLCGRDEIEAIVAAAPRVTRSVSLDPEVLASLPDHMRERQSVFRRTGGLHAAALATAAGEIMVVREDVGRHNAVDKVIGHAVMHAVSADVLVVSGRAGFEIVQKAAMAGIPVVASVSAPTSLSVEIAQACGITLAAFVREGRLNIYSGAERLTSMKDVASW</sequence>
<dbReference type="InterPro" id="IPR016193">
    <property type="entry name" value="Cytidine_deaminase-like"/>
</dbReference>
<dbReference type="HAMAP" id="MF_00187">
    <property type="entry name" value="FdhD"/>
    <property type="match status" value="1"/>
</dbReference>
<gene>
    <name evidence="3" type="ORF">UFOPK4150_00197</name>
</gene>
<dbReference type="GO" id="GO:0006777">
    <property type="term" value="P:Mo-molybdopterin cofactor biosynthetic process"/>
    <property type="evidence" value="ECO:0007669"/>
    <property type="project" value="UniProtKB-KW"/>
</dbReference>
<organism evidence="3">
    <name type="scientific">freshwater metagenome</name>
    <dbReference type="NCBI Taxonomy" id="449393"/>
    <lineage>
        <taxon>unclassified sequences</taxon>
        <taxon>metagenomes</taxon>
        <taxon>ecological metagenomes</taxon>
    </lineage>
</organism>
<protein>
    <submittedName>
        <fullName evidence="3">Unannotated protein</fullName>
    </submittedName>
</protein>
<dbReference type="Pfam" id="PF02634">
    <property type="entry name" value="FdhD-NarQ"/>
    <property type="match status" value="1"/>
</dbReference>
<dbReference type="PANTHER" id="PTHR30592:SF1">
    <property type="entry name" value="SULFUR CARRIER PROTEIN FDHD"/>
    <property type="match status" value="1"/>
</dbReference>
<evidence type="ECO:0000256" key="1">
    <source>
        <dbReference type="ARBA" id="ARBA00022490"/>
    </source>
</evidence>